<dbReference type="EMBL" id="BMAW01032808">
    <property type="protein sequence ID" value="GFU27294.1"/>
    <property type="molecule type" value="Genomic_DNA"/>
</dbReference>
<evidence type="ECO:0000313" key="1">
    <source>
        <dbReference type="EMBL" id="GFU27294.1"/>
    </source>
</evidence>
<gene>
    <name evidence="1" type="ORF">NPIL_225201</name>
</gene>
<name>A0A8X6UNE3_NEPPI</name>
<dbReference type="Proteomes" id="UP000887013">
    <property type="component" value="Unassembled WGS sequence"/>
</dbReference>
<evidence type="ECO:0000313" key="2">
    <source>
        <dbReference type="Proteomes" id="UP000887013"/>
    </source>
</evidence>
<proteinExistence type="predicted"/>
<protein>
    <submittedName>
        <fullName evidence="1">Uncharacterized protein</fullName>
    </submittedName>
</protein>
<keyword evidence="2" id="KW-1185">Reference proteome</keyword>
<organism evidence="1 2">
    <name type="scientific">Nephila pilipes</name>
    <name type="common">Giant wood spider</name>
    <name type="synonym">Nephila maculata</name>
    <dbReference type="NCBI Taxonomy" id="299642"/>
    <lineage>
        <taxon>Eukaryota</taxon>
        <taxon>Metazoa</taxon>
        <taxon>Ecdysozoa</taxon>
        <taxon>Arthropoda</taxon>
        <taxon>Chelicerata</taxon>
        <taxon>Arachnida</taxon>
        <taxon>Araneae</taxon>
        <taxon>Araneomorphae</taxon>
        <taxon>Entelegynae</taxon>
        <taxon>Araneoidea</taxon>
        <taxon>Nephilidae</taxon>
        <taxon>Nephila</taxon>
    </lineage>
</organism>
<reference evidence="1" key="1">
    <citation type="submission" date="2020-08" db="EMBL/GenBank/DDBJ databases">
        <title>Multicomponent nature underlies the extraordinary mechanical properties of spider dragline silk.</title>
        <authorList>
            <person name="Kono N."/>
            <person name="Nakamura H."/>
            <person name="Mori M."/>
            <person name="Yoshida Y."/>
            <person name="Ohtoshi R."/>
            <person name="Malay A.D."/>
            <person name="Moran D.A.P."/>
            <person name="Tomita M."/>
            <person name="Numata K."/>
            <person name="Arakawa K."/>
        </authorList>
    </citation>
    <scope>NUCLEOTIDE SEQUENCE</scope>
</reference>
<comment type="caution">
    <text evidence="1">The sequence shown here is derived from an EMBL/GenBank/DDBJ whole genome shotgun (WGS) entry which is preliminary data.</text>
</comment>
<sequence length="78" mass="8700">MGSICPAKQCVLLAASKNVINGRWGQESFLNLILKLLMQEYAKRFGLQHGFQSRLKSGEVRHLIIEGLSTIEQNAAML</sequence>
<dbReference type="AlphaFoldDB" id="A0A8X6UNE3"/>
<accession>A0A8X6UNE3</accession>